<sequence length="215" mass="24975">MEESEQLRGIELINQNNDLSLVGEKSSATKEAFRKNLLEESQDENEDDTDGDTLELRDEIRIAIESSQKILDQLAEQRKVQESLLQKIELEERERWNFFVRSRKNQNFNKEELVKEGGVDLAKDVVPSYSVSGKNLIKANLKELEEIERRSSIGTSVETIVKSYGSDVEQVDERYNKVENIRKFKKDKTLEENVNRWISNLSSPDDLESYLNFLI</sequence>
<feature type="coiled-coil region" evidence="1">
    <location>
        <begin position="57"/>
        <end position="94"/>
    </location>
</feature>
<keyword evidence="3" id="KW-1185">Reference proteome</keyword>
<evidence type="ECO:0000313" key="3">
    <source>
        <dbReference type="Proteomes" id="UP001153365"/>
    </source>
</evidence>
<evidence type="ECO:0000313" key="2">
    <source>
        <dbReference type="EMBL" id="CAH7689006.1"/>
    </source>
</evidence>
<protein>
    <submittedName>
        <fullName evidence="2">Expressed protein</fullName>
    </submittedName>
</protein>
<name>A0AAV0BRK5_PHAPC</name>
<dbReference type="Proteomes" id="UP001153365">
    <property type="component" value="Unassembled WGS sequence"/>
</dbReference>
<organism evidence="2 3">
    <name type="scientific">Phakopsora pachyrhizi</name>
    <name type="common">Asian soybean rust disease fungus</name>
    <dbReference type="NCBI Taxonomy" id="170000"/>
    <lineage>
        <taxon>Eukaryota</taxon>
        <taxon>Fungi</taxon>
        <taxon>Dikarya</taxon>
        <taxon>Basidiomycota</taxon>
        <taxon>Pucciniomycotina</taxon>
        <taxon>Pucciniomycetes</taxon>
        <taxon>Pucciniales</taxon>
        <taxon>Phakopsoraceae</taxon>
        <taxon>Phakopsora</taxon>
    </lineage>
</organism>
<gene>
    <name evidence="2" type="ORF">PPACK8108_LOCUS24058</name>
</gene>
<proteinExistence type="predicted"/>
<accession>A0AAV0BRK5</accession>
<dbReference type="AlphaFoldDB" id="A0AAV0BRK5"/>
<comment type="caution">
    <text evidence="2">The sequence shown here is derived from an EMBL/GenBank/DDBJ whole genome shotgun (WGS) entry which is preliminary data.</text>
</comment>
<evidence type="ECO:0000256" key="1">
    <source>
        <dbReference type="SAM" id="Coils"/>
    </source>
</evidence>
<dbReference type="EMBL" id="CALTRL010006036">
    <property type="protein sequence ID" value="CAH7689006.1"/>
    <property type="molecule type" value="Genomic_DNA"/>
</dbReference>
<reference evidence="2" key="1">
    <citation type="submission" date="2022-06" db="EMBL/GenBank/DDBJ databases">
        <authorList>
            <consortium name="SYNGENTA / RWTH Aachen University"/>
        </authorList>
    </citation>
    <scope>NUCLEOTIDE SEQUENCE</scope>
</reference>
<keyword evidence="1" id="KW-0175">Coiled coil</keyword>